<evidence type="ECO:0000256" key="8">
    <source>
        <dbReference type="ARBA" id="ARBA00023125"/>
    </source>
</evidence>
<dbReference type="InterPro" id="IPR003593">
    <property type="entry name" value="AAA+_ATPase"/>
</dbReference>
<dbReference type="InterPro" id="IPR027417">
    <property type="entry name" value="P-loop_NTPase"/>
</dbReference>
<dbReference type="EMBL" id="MEYH01000049">
    <property type="protein sequence ID" value="OGD15719.1"/>
    <property type="molecule type" value="Genomic_DNA"/>
</dbReference>
<accession>A0A1F5AB02</accession>
<dbReference type="NCBIfam" id="TIGR00665">
    <property type="entry name" value="DnaB"/>
    <property type="match status" value="1"/>
</dbReference>
<dbReference type="STRING" id="1797291.A2V47_00835"/>
<evidence type="ECO:0000256" key="10">
    <source>
        <dbReference type="ARBA" id="ARBA00044932"/>
    </source>
</evidence>
<dbReference type="InterPro" id="IPR036185">
    <property type="entry name" value="DNA_heli_DnaB-like_N_sf"/>
</dbReference>
<organism evidence="15 16">
    <name type="scientific">Candidatus Sediminicultor quintus</name>
    <dbReference type="NCBI Taxonomy" id="1797291"/>
    <lineage>
        <taxon>Bacteria</taxon>
        <taxon>Pseudomonadati</taxon>
        <taxon>Atribacterota</taxon>
        <taxon>Candidatus Phoenicimicrobiia</taxon>
        <taxon>Candidatus Pheonicimicrobiales</taxon>
        <taxon>Candidatus Phoenicimicrobiaceae</taxon>
        <taxon>Candidatus Sediminicultor</taxon>
    </lineage>
</organism>
<evidence type="ECO:0000313" key="15">
    <source>
        <dbReference type="EMBL" id="OGD15719.1"/>
    </source>
</evidence>
<dbReference type="GO" id="GO:0043139">
    <property type="term" value="F:5'-3' DNA helicase activity"/>
    <property type="evidence" value="ECO:0007669"/>
    <property type="project" value="UniProtKB-EC"/>
</dbReference>
<evidence type="ECO:0000256" key="6">
    <source>
        <dbReference type="ARBA" id="ARBA00022806"/>
    </source>
</evidence>
<dbReference type="PROSITE" id="PS51199">
    <property type="entry name" value="SF4_HELICASE"/>
    <property type="match status" value="1"/>
</dbReference>
<evidence type="ECO:0000313" key="16">
    <source>
        <dbReference type="Proteomes" id="UP000177701"/>
    </source>
</evidence>
<dbReference type="GO" id="GO:0005829">
    <property type="term" value="C:cytosol"/>
    <property type="evidence" value="ECO:0007669"/>
    <property type="project" value="TreeGrafter"/>
</dbReference>
<dbReference type="AlphaFoldDB" id="A0A1F5AB02"/>
<dbReference type="SMART" id="SM00382">
    <property type="entry name" value="AAA"/>
    <property type="match status" value="1"/>
</dbReference>
<dbReference type="Pfam" id="PF03796">
    <property type="entry name" value="DnaB_C"/>
    <property type="match status" value="1"/>
</dbReference>
<name>A0A1F5AB02_9BACT</name>
<feature type="domain" description="SF4 helicase" evidence="14">
    <location>
        <begin position="176"/>
        <end position="441"/>
    </location>
</feature>
<dbReference type="Gene3D" id="1.10.860.10">
    <property type="entry name" value="DNAb Helicase, Chain A"/>
    <property type="match status" value="1"/>
</dbReference>
<dbReference type="GO" id="GO:1990077">
    <property type="term" value="C:primosome complex"/>
    <property type="evidence" value="ECO:0007669"/>
    <property type="project" value="UniProtKB-UniRule"/>
</dbReference>
<evidence type="ECO:0000256" key="7">
    <source>
        <dbReference type="ARBA" id="ARBA00022840"/>
    </source>
</evidence>
<dbReference type="GO" id="GO:0003677">
    <property type="term" value="F:DNA binding"/>
    <property type="evidence" value="ECO:0007669"/>
    <property type="project" value="UniProtKB-UniRule"/>
</dbReference>
<evidence type="ECO:0000256" key="3">
    <source>
        <dbReference type="ARBA" id="ARBA00022705"/>
    </source>
</evidence>
<comment type="caution">
    <text evidence="15">The sequence shown here is derived from an EMBL/GenBank/DDBJ whole genome shotgun (WGS) entry which is preliminary data.</text>
</comment>
<dbReference type="CDD" id="cd00984">
    <property type="entry name" value="DnaB_C"/>
    <property type="match status" value="1"/>
</dbReference>
<dbReference type="GO" id="GO:0006269">
    <property type="term" value="P:DNA replication, synthesis of primer"/>
    <property type="evidence" value="ECO:0007669"/>
    <property type="project" value="UniProtKB-UniRule"/>
</dbReference>
<keyword evidence="4 13" id="KW-0547">Nucleotide-binding</keyword>
<gene>
    <name evidence="15" type="ORF">A2V47_00835</name>
</gene>
<dbReference type="Pfam" id="PF00772">
    <property type="entry name" value="DnaB"/>
    <property type="match status" value="1"/>
</dbReference>
<dbReference type="SUPFAM" id="SSF52540">
    <property type="entry name" value="P-loop containing nucleoside triphosphate hydrolases"/>
    <property type="match status" value="1"/>
</dbReference>
<keyword evidence="8 13" id="KW-0238">DNA-binding</keyword>
<dbReference type="PANTHER" id="PTHR30153:SF2">
    <property type="entry name" value="REPLICATIVE DNA HELICASE"/>
    <property type="match status" value="1"/>
</dbReference>
<keyword evidence="6 13" id="KW-0347">Helicase</keyword>
<reference evidence="15 16" key="1">
    <citation type="journal article" date="2016" name="Nat. Commun.">
        <title>Thousands of microbial genomes shed light on interconnected biogeochemical processes in an aquifer system.</title>
        <authorList>
            <person name="Anantharaman K."/>
            <person name="Brown C.T."/>
            <person name="Hug L.A."/>
            <person name="Sharon I."/>
            <person name="Castelle C.J."/>
            <person name="Probst A.J."/>
            <person name="Thomas B.C."/>
            <person name="Singh A."/>
            <person name="Wilkins M.J."/>
            <person name="Karaoz U."/>
            <person name="Brodie E.L."/>
            <person name="Williams K.H."/>
            <person name="Hubbard S.S."/>
            <person name="Banfield J.F."/>
        </authorList>
    </citation>
    <scope>NUCLEOTIDE SEQUENCE [LARGE SCALE GENOMIC DNA]</scope>
</reference>
<keyword evidence="7 13" id="KW-0067">ATP-binding</keyword>
<evidence type="ECO:0000259" key="14">
    <source>
        <dbReference type="PROSITE" id="PS51199"/>
    </source>
</evidence>
<dbReference type="InterPro" id="IPR007694">
    <property type="entry name" value="DNA_helicase_DnaB-like_C"/>
</dbReference>
<dbReference type="GO" id="GO:0005524">
    <property type="term" value="F:ATP binding"/>
    <property type="evidence" value="ECO:0007669"/>
    <property type="project" value="UniProtKB-UniRule"/>
</dbReference>
<dbReference type="GO" id="GO:0016887">
    <property type="term" value="F:ATP hydrolysis activity"/>
    <property type="evidence" value="ECO:0007669"/>
    <property type="project" value="RHEA"/>
</dbReference>
<evidence type="ECO:0000256" key="4">
    <source>
        <dbReference type="ARBA" id="ARBA00022741"/>
    </source>
</evidence>
<dbReference type="NCBIfam" id="NF004384">
    <property type="entry name" value="PRK05748.1"/>
    <property type="match status" value="1"/>
</dbReference>
<dbReference type="FunFam" id="1.10.860.10:FF:000001">
    <property type="entry name" value="Replicative DNA helicase"/>
    <property type="match status" value="1"/>
</dbReference>
<dbReference type="EC" id="5.6.2.3" evidence="12 13"/>
<dbReference type="SUPFAM" id="SSF48024">
    <property type="entry name" value="N-terminal domain of DnaB helicase"/>
    <property type="match status" value="1"/>
</dbReference>
<dbReference type="PANTHER" id="PTHR30153">
    <property type="entry name" value="REPLICATIVE DNA HELICASE DNAB"/>
    <property type="match status" value="1"/>
</dbReference>
<evidence type="ECO:0000256" key="5">
    <source>
        <dbReference type="ARBA" id="ARBA00022801"/>
    </source>
</evidence>
<protein>
    <recommendedName>
        <fullName evidence="12 13">Replicative DNA helicase</fullName>
        <ecNumber evidence="12 13">5.6.2.3</ecNumber>
    </recommendedName>
</protein>
<comment type="catalytic activity">
    <reaction evidence="11 13">
        <text>ATP + H2O = ADP + phosphate + H(+)</text>
        <dbReference type="Rhea" id="RHEA:13065"/>
        <dbReference type="ChEBI" id="CHEBI:15377"/>
        <dbReference type="ChEBI" id="CHEBI:15378"/>
        <dbReference type="ChEBI" id="CHEBI:30616"/>
        <dbReference type="ChEBI" id="CHEBI:43474"/>
        <dbReference type="ChEBI" id="CHEBI:456216"/>
        <dbReference type="EC" id="5.6.2.3"/>
    </reaction>
</comment>
<dbReference type="InterPro" id="IPR007693">
    <property type="entry name" value="DNA_helicase_DnaB-like_N"/>
</dbReference>
<evidence type="ECO:0000256" key="11">
    <source>
        <dbReference type="ARBA" id="ARBA00048954"/>
    </source>
</evidence>
<comment type="function">
    <text evidence="10 13">The main replicative DNA helicase, it participates in initiation and elongation during chromosome replication. Travels ahead of the DNA replisome, separating dsDNA into templates for DNA synthesis. A processive ATP-dependent 5'-3' DNA helicase it has DNA-dependent ATPase activity.</text>
</comment>
<keyword evidence="2 13" id="KW-0639">Primosome</keyword>
<proteinExistence type="inferred from homology"/>
<evidence type="ECO:0000256" key="2">
    <source>
        <dbReference type="ARBA" id="ARBA00022515"/>
    </source>
</evidence>
<evidence type="ECO:0000256" key="9">
    <source>
        <dbReference type="ARBA" id="ARBA00023235"/>
    </source>
</evidence>
<evidence type="ECO:0000256" key="12">
    <source>
        <dbReference type="NCBIfam" id="TIGR00665"/>
    </source>
</evidence>
<keyword evidence="5 13" id="KW-0378">Hydrolase</keyword>
<dbReference type="Gene3D" id="3.40.50.300">
    <property type="entry name" value="P-loop containing nucleotide triphosphate hydrolases"/>
    <property type="match status" value="1"/>
</dbReference>
<dbReference type="GO" id="GO:0042802">
    <property type="term" value="F:identical protein binding"/>
    <property type="evidence" value="ECO:0007669"/>
    <property type="project" value="UniProtKB-ARBA"/>
</dbReference>
<sequence length="447" mass="50437">MELGRNPPQNISAEQAALGSMLLQEDAILHGVDILRPEDFYKKAHQNIFKCILELFEKSRGVDLITLTEELNRKNILEEIGGVTYLTNIINSVPTAANIEHYIKIIEEKSILRNLINNATKIISMGYEEKEDAKILLDKAEHLIFEVSERNLGQSFVPIKEILQDSFEKIENLYHRDEFITGIPSGFDEFDDITTGFQPSELIIIAGRPGMGKTAFCMTIAQYIAVSKNIPVALFSLEMSKSQLVQRMLCSEARVNAHNLRKGRLAESDWPTLSMAAGRLAAAPIFIDDSAGITCLEIKAKARRLKAQHSLGLVIIDYLQLITSSGRVENRQQEISEISRSLKGLARELNVPIIAVSQLSRAVEQRTERRPRLSDLRESGAIEQDADLVVFLYREEYYKTKTEKKGIAEVIISKQRNGPTGQVDLAFINEYAKFENLARISEEEHEY</sequence>
<keyword evidence="3 13" id="KW-0235">DNA replication</keyword>
<dbReference type="InterPro" id="IPR007692">
    <property type="entry name" value="DNA_helicase_DnaB"/>
</dbReference>
<comment type="similarity">
    <text evidence="1 13">Belongs to the helicase family. DnaB subfamily.</text>
</comment>
<evidence type="ECO:0000256" key="1">
    <source>
        <dbReference type="ARBA" id="ARBA00008428"/>
    </source>
</evidence>
<dbReference type="InterPro" id="IPR016136">
    <property type="entry name" value="DNA_helicase_N/primase_C"/>
</dbReference>
<dbReference type="Proteomes" id="UP000177701">
    <property type="component" value="Unassembled WGS sequence"/>
</dbReference>
<evidence type="ECO:0000256" key="13">
    <source>
        <dbReference type="RuleBase" id="RU362085"/>
    </source>
</evidence>
<keyword evidence="9" id="KW-0413">Isomerase</keyword>
<dbReference type="FunFam" id="3.40.50.300:FF:000076">
    <property type="entry name" value="Replicative DNA helicase"/>
    <property type="match status" value="1"/>
</dbReference>